<evidence type="ECO:0000313" key="2">
    <source>
        <dbReference type="Proteomes" id="UP000584642"/>
    </source>
</evidence>
<dbReference type="Proteomes" id="UP000584642">
    <property type="component" value="Unassembled WGS sequence"/>
</dbReference>
<reference evidence="1 2" key="1">
    <citation type="submission" date="2020-05" db="EMBL/GenBank/DDBJ databases">
        <title>Azospirillum oleiclasticum sp. nov, a nitrogen-fixing and heavy crude oil-emulsifying bacterium isolated from the crude oil of Yumen Oilfield.</title>
        <authorList>
            <person name="Wu D."/>
            <person name="Cai M."/>
            <person name="Zhang X."/>
        </authorList>
    </citation>
    <scope>NUCLEOTIDE SEQUENCE [LARGE SCALE GENOMIC DNA]</scope>
    <source>
        <strain evidence="1 2">ROY-1-1-2</strain>
    </source>
</reference>
<gene>
    <name evidence="1" type="ORF">HND93_32200</name>
</gene>
<dbReference type="InterPro" id="IPR035225">
    <property type="entry name" value="DUF5338"/>
</dbReference>
<dbReference type="Pfam" id="PF17273">
    <property type="entry name" value="DUF5338"/>
    <property type="match status" value="1"/>
</dbReference>
<protein>
    <submittedName>
        <fullName evidence="1">Uncharacterized protein</fullName>
    </submittedName>
</protein>
<dbReference type="EMBL" id="JABFDB010000040">
    <property type="protein sequence ID" value="NYZ24391.1"/>
    <property type="molecule type" value="Genomic_DNA"/>
</dbReference>
<organism evidence="1 2">
    <name type="scientific">Azospirillum oleiclasticum</name>
    <dbReference type="NCBI Taxonomy" id="2735135"/>
    <lineage>
        <taxon>Bacteria</taxon>
        <taxon>Pseudomonadati</taxon>
        <taxon>Pseudomonadota</taxon>
        <taxon>Alphaproteobacteria</taxon>
        <taxon>Rhodospirillales</taxon>
        <taxon>Azospirillaceae</taxon>
        <taxon>Azospirillum</taxon>
    </lineage>
</organism>
<dbReference type="RefSeq" id="WP_180286169.1">
    <property type="nucleotide sequence ID" value="NZ_JABFDB010000040.1"/>
</dbReference>
<keyword evidence="2" id="KW-1185">Reference proteome</keyword>
<name>A0ABX2TJJ1_9PROT</name>
<evidence type="ECO:0000313" key="1">
    <source>
        <dbReference type="EMBL" id="NYZ24391.1"/>
    </source>
</evidence>
<comment type="caution">
    <text evidence="1">The sequence shown here is derived from an EMBL/GenBank/DDBJ whole genome shotgun (WGS) entry which is preliminary data.</text>
</comment>
<accession>A0ABX2TJJ1</accession>
<sequence>MEDSQRETLTQMLCREILSNPNASPRARNVAVIRTYRADIEAALADGWSILETWRVMSADGRVTSAYQSFRKCVNRFILGKQPPPRRRVKNA</sequence>
<proteinExistence type="predicted"/>